<comment type="caution">
    <text evidence="1">The sequence shown here is derived from an EMBL/GenBank/DDBJ whole genome shotgun (WGS) entry which is preliminary data.</text>
</comment>
<dbReference type="EMBL" id="WWCX01000058">
    <property type="protein sequence ID" value="MYM96939.1"/>
    <property type="molecule type" value="Genomic_DNA"/>
</dbReference>
<dbReference type="Proteomes" id="UP000447355">
    <property type="component" value="Unassembled WGS sequence"/>
</dbReference>
<dbReference type="AlphaFoldDB" id="A0A845GWQ6"/>
<dbReference type="RefSeq" id="WP_161085918.1">
    <property type="nucleotide sequence ID" value="NZ_WWCX01000058.1"/>
</dbReference>
<organism evidence="1 2">
    <name type="scientific">Duganella vulcania</name>
    <dbReference type="NCBI Taxonomy" id="2692166"/>
    <lineage>
        <taxon>Bacteria</taxon>
        <taxon>Pseudomonadati</taxon>
        <taxon>Pseudomonadota</taxon>
        <taxon>Betaproteobacteria</taxon>
        <taxon>Burkholderiales</taxon>
        <taxon>Oxalobacteraceae</taxon>
        <taxon>Telluria group</taxon>
        <taxon>Duganella</taxon>
    </lineage>
</organism>
<sequence length="155" mass="18045">MAYEAKQPIYLPLTDFMNLEFHLMDTRPGVKPDAFVTELVQRWLAVEMDRLATLRNGRSTRGFQWKNVFLPDGSKLRTSYRNTHEFAKVVGDRILSETGESLTPSLFANRHTTGRNAWRFVWLRFPGDDHWIRAADCRTRLATRQIHSAKLDANH</sequence>
<accession>A0A845GWQ6</accession>
<gene>
    <name evidence="1" type="ORF">GTP90_24090</name>
</gene>
<evidence type="ECO:0000313" key="1">
    <source>
        <dbReference type="EMBL" id="MYM96939.1"/>
    </source>
</evidence>
<proteinExistence type="predicted"/>
<protein>
    <submittedName>
        <fullName evidence="1">Uncharacterized protein</fullName>
    </submittedName>
</protein>
<name>A0A845GWQ6_9BURK</name>
<evidence type="ECO:0000313" key="2">
    <source>
        <dbReference type="Proteomes" id="UP000447355"/>
    </source>
</evidence>
<reference evidence="1" key="1">
    <citation type="submission" date="2019-12" db="EMBL/GenBank/DDBJ databases">
        <title>Novel species isolated from a subtropical stream in China.</title>
        <authorList>
            <person name="Lu H."/>
        </authorList>
    </citation>
    <scope>NUCLEOTIDE SEQUENCE [LARGE SCALE GENOMIC DNA]</scope>
    <source>
        <strain evidence="1">FT81W</strain>
    </source>
</reference>